<dbReference type="Proteomes" id="UP001178508">
    <property type="component" value="Chromosome 5"/>
</dbReference>
<evidence type="ECO:0000313" key="3">
    <source>
        <dbReference type="Proteomes" id="UP001178508"/>
    </source>
</evidence>
<proteinExistence type="predicted"/>
<feature type="compositionally biased region" description="Basic and acidic residues" evidence="1">
    <location>
        <begin position="12"/>
        <end position="27"/>
    </location>
</feature>
<gene>
    <name evidence="2" type="ORF">XNOV1_A024334</name>
</gene>
<name>A0AAV1F7Y8_XYRNO</name>
<keyword evidence="3" id="KW-1185">Reference proteome</keyword>
<feature type="region of interest" description="Disordered" evidence="1">
    <location>
        <begin position="1"/>
        <end position="71"/>
    </location>
</feature>
<dbReference type="EMBL" id="OY660868">
    <property type="protein sequence ID" value="CAJ1056829.1"/>
    <property type="molecule type" value="Genomic_DNA"/>
</dbReference>
<accession>A0AAV1F7Y8</accession>
<feature type="compositionally biased region" description="Basic and acidic residues" evidence="1">
    <location>
        <begin position="34"/>
        <end position="71"/>
    </location>
</feature>
<evidence type="ECO:0000256" key="1">
    <source>
        <dbReference type="SAM" id="MobiDB-lite"/>
    </source>
</evidence>
<evidence type="ECO:0000313" key="2">
    <source>
        <dbReference type="EMBL" id="CAJ1056829.1"/>
    </source>
</evidence>
<reference evidence="2" key="1">
    <citation type="submission" date="2023-08" db="EMBL/GenBank/DDBJ databases">
        <authorList>
            <person name="Alioto T."/>
            <person name="Alioto T."/>
            <person name="Gomez Garrido J."/>
        </authorList>
    </citation>
    <scope>NUCLEOTIDE SEQUENCE</scope>
</reference>
<organism evidence="2 3">
    <name type="scientific">Xyrichtys novacula</name>
    <name type="common">Pearly razorfish</name>
    <name type="synonym">Hemipteronotus novacula</name>
    <dbReference type="NCBI Taxonomy" id="13765"/>
    <lineage>
        <taxon>Eukaryota</taxon>
        <taxon>Metazoa</taxon>
        <taxon>Chordata</taxon>
        <taxon>Craniata</taxon>
        <taxon>Vertebrata</taxon>
        <taxon>Euteleostomi</taxon>
        <taxon>Actinopterygii</taxon>
        <taxon>Neopterygii</taxon>
        <taxon>Teleostei</taxon>
        <taxon>Neoteleostei</taxon>
        <taxon>Acanthomorphata</taxon>
        <taxon>Eupercaria</taxon>
        <taxon>Labriformes</taxon>
        <taxon>Labridae</taxon>
        <taxon>Xyrichtys</taxon>
    </lineage>
</organism>
<dbReference type="AlphaFoldDB" id="A0AAV1F7Y8"/>
<sequence>MFAKQYSSLIAEMERVKSLTKLTPEERKEEEEALEKPQKEREERERKEERTRKQREKHQEEKRIQEVKQRAEEKRKTYELKALQEAEQEQLKQERLHYKKVIQVKEKPGKRPRCTIEDLKEEQKAELCGPLREVIPEDPVIFHRSDATWIAVQGSNKSDEDTTGDN</sequence>
<protein>
    <submittedName>
        <fullName evidence="2">Vicilin-like seed storage protein At2g18540</fullName>
    </submittedName>
</protein>